<evidence type="ECO:0000313" key="4">
    <source>
        <dbReference type="Proteomes" id="UP001214250"/>
    </source>
</evidence>
<sequence length="378" mass="43010">MKQILYTSLLCFGFISSAEDISFNKDIRPILSDKCFACHGPDAHDIKGKLQLHTFDLAAKERHYTSKSGKKRILDAVIIPGNPEDSLLWERLITDDEDDIMPPLDSHKSLSKKEKATIKQWIKEGAEYEDHWSYESIALPNKKDSVDTLIEAKLSPLDLSLNKAADKITLIRRLSFDLRGLAPTQKEVDQFLADKSSNAWETLIDSFLKDQAYGEKMAVHWLDIVRYADTVGYHGDQNQRVYPYRDYVINAFNSNKGFDDFTREQLAGDLLQEKPSEEQLIASAYNRLNMMTSEGGAQAKEYLAKYSGDRVRTTTTAWMGSTLGCAECHDHKFDPFTAKDYYAFSAFFADIKQQGVYQGKDKKGYVYPPSCKLLISKR</sequence>
<dbReference type="PANTHER" id="PTHR35889:SF3">
    <property type="entry name" value="F-BOX DOMAIN-CONTAINING PROTEIN"/>
    <property type="match status" value="1"/>
</dbReference>
<proteinExistence type="predicted"/>
<dbReference type="Proteomes" id="UP001214250">
    <property type="component" value="Chromosome 1"/>
</dbReference>
<dbReference type="Pfam" id="PF07635">
    <property type="entry name" value="PSCyt1"/>
    <property type="match status" value="1"/>
</dbReference>
<reference evidence="3 4" key="1">
    <citation type="submission" date="2023-02" db="EMBL/GenBank/DDBJ databases">
        <title>Genome sequence of Lentisphaera profundi SAORIC-696.</title>
        <authorList>
            <person name="Kim e."/>
            <person name="Cho J.-C."/>
            <person name="Choi A."/>
            <person name="Kang I."/>
        </authorList>
    </citation>
    <scope>NUCLEOTIDE SEQUENCE [LARGE SCALE GENOMIC DNA]</scope>
    <source>
        <strain evidence="3 4">SAORIC-696</strain>
    </source>
</reference>
<dbReference type="InterPro" id="IPR036909">
    <property type="entry name" value="Cyt_c-like_dom_sf"/>
</dbReference>
<organism evidence="3 4">
    <name type="scientific">Lentisphaera profundi</name>
    <dbReference type="NCBI Taxonomy" id="1658616"/>
    <lineage>
        <taxon>Bacteria</taxon>
        <taxon>Pseudomonadati</taxon>
        <taxon>Lentisphaerota</taxon>
        <taxon>Lentisphaeria</taxon>
        <taxon>Lentisphaerales</taxon>
        <taxon>Lentisphaeraceae</taxon>
        <taxon>Lentisphaera</taxon>
    </lineage>
</organism>
<evidence type="ECO:0000259" key="1">
    <source>
        <dbReference type="Pfam" id="PF07583"/>
    </source>
</evidence>
<gene>
    <name evidence="3" type="ORF">PQO03_08445</name>
</gene>
<feature type="domain" description="DUF1549" evidence="1">
    <location>
        <begin position="146"/>
        <end position="352"/>
    </location>
</feature>
<dbReference type="InterPro" id="IPR011429">
    <property type="entry name" value="Cyt_c_Planctomycete-type"/>
</dbReference>
<dbReference type="RefSeq" id="WP_274149487.1">
    <property type="nucleotide sequence ID" value="NZ_CP117811.1"/>
</dbReference>
<dbReference type="SUPFAM" id="SSF46626">
    <property type="entry name" value="Cytochrome c"/>
    <property type="match status" value="1"/>
</dbReference>
<evidence type="ECO:0000259" key="2">
    <source>
        <dbReference type="Pfam" id="PF07635"/>
    </source>
</evidence>
<feature type="domain" description="Cytochrome C Planctomycete-type" evidence="2">
    <location>
        <begin position="35"/>
        <end position="105"/>
    </location>
</feature>
<dbReference type="InterPro" id="IPR011444">
    <property type="entry name" value="DUF1549"/>
</dbReference>
<dbReference type="EMBL" id="CP117811">
    <property type="protein sequence ID" value="WDE95743.1"/>
    <property type="molecule type" value="Genomic_DNA"/>
</dbReference>
<dbReference type="Pfam" id="PF07583">
    <property type="entry name" value="PSCyt2"/>
    <property type="match status" value="1"/>
</dbReference>
<evidence type="ECO:0000313" key="3">
    <source>
        <dbReference type="EMBL" id="WDE95743.1"/>
    </source>
</evidence>
<keyword evidence="4" id="KW-1185">Reference proteome</keyword>
<accession>A0ABY7VUF1</accession>
<dbReference type="PANTHER" id="PTHR35889">
    <property type="entry name" value="CYCLOINULO-OLIGOSACCHARIDE FRUCTANOTRANSFERASE-RELATED"/>
    <property type="match status" value="1"/>
</dbReference>
<name>A0ABY7VUF1_9BACT</name>
<protein>
    <submittedName>
        <fullName evidence="3">DUF1549 domain-containing protein</fullName>
    </submittedName>
</protein>